<evidence type="ECO:0000256" key="2">
    <source>
        <dbReference type="ARBA" id="ARBA00004162"/>
    </source>
</evidence>
<dbReference type="EMBL" id="QNZK01000021">
    <property type="protein sequence ID" value="RTZ87734.1"/>
    <property type="molecule type" value="Genomic_DNA"/>
</dbReference>
<evidence type="ECO:0000256" key="4">
    <source>
        <dbReference type="ARBA" id="ARBA00022475"/>
    </source>
</evidence>
<comment type="function">
    <text evidence="1 10">Controls the rotational direction of flagella during chemotaxis.</text>
</comment>
<dbReference type="InterPro" id="IPR005503">
    <property type="entry name" value="FliL"/>
</dbReference>
<dbReference type="GO" id="GO:0009425">
    <property type="term" value="C:bacterial-type flagellum basal body"/>
    <property type="evidence" value="ECO:0007669"/>
    <property type="project" value="InterPro"/>
</dbReference>
<evidence type="ECO:0000256" key="10">
    <source>
        <dbReference type="RuleBase" id="RU364125"/>
    </source>
</evidence>
<evidence type="ECO:0000256" key="5">
    <source>
        <dbReference type="ARBA" id="ARBA00022500"/>
    </source>
</evidence>
<protein>
    <recommendedName>
        <fullName evidence="10">Flagellar protein FliL</fullName>
    </recommendedName>
</protein>
<proteinExistence type="inferred from homology"/>
<evidence type="ECO:0000256" key="1">
    <source>
        <dbReference type="ARBA" id="ARBA00002254"/>
    </source>
</evidence>
<comment type="caution">
    <text evidence="11">The sequence shown here is derived from an EMBL/GenBank/DDBJ whole genome shotgun (WGS) entry which is preliminary data.</text>
</comment>
<comment type="subcellular location">
    <subcellularLocation>
        <location evidence="2">Cell membrane</location>
        <topology evidence="2">Single-pass membrane protein</topology>
    </subcellularLocation>
</comment>
<keyword evidence="11" id="KW-0969">Cilium</keyword>
<keyword evidence="11" id="KW-0282">Flagellum</keyword>
<organism evidence="11 12">
    <name type="scientific">SAR324 cluster bacterium</name>
    <dbReference type="NCBI Taxonomy" id="2024889"/>
    <lineage>
        <taxon>Bacteria</taxon>
        <taxon>Deltaproteobacteria</taxon>
        <taxon>SAR324 cluster</taxon>
    </lineage>
</organism>
<name>A0A432GW61_9DELT</name>
<dbReference type="Proteomes" id="UP000287917">
    <property type="component" value="Unassembled WGS sequence"/>
</dbReference>
<keyword evidence="4 10" id="KW-1003">Cell membrane</keyword>
<dbReference type="GO" id="GO:0005886">
    <property type="term" value="C:plasma membrane"/>
    <property type="evidence" value="ECO:0007669"/>
    <property type="project" value="UniProtKB-SubCell"/>
</dbReference>
<keyword evidence="6" id="KW-0812">Transmembrane</keyword>
<gene>
    <name evidence="11" type="ORF">DSY96_00620</name>
</gene>
<evidence type="ECO:0000313" key="12">
    <source>
        <dbReference type="Proteomes" id="UP000287917"/>
    </source>
</evidence>
<keyword evidence="9 10" id="KW-0472">Membrane</keyword>
<keyword evidence="5 10" id="KW-0145">Chemotaxis</keyword>
<reference evidence="11 12" key="1">
    <citation type="submission" date="2018-06" db="EMBL/GenBank/DDBJ databases">
        <title>Combined omics and stable isotope probing to characterize newly discovered Mariana Back-Arc vent microbial communities.</title>
        <authorList>
            <person name="Trembath-Reichert E."/>
            <person name="Huber J.A."/>
        </authorList>
    </citation>
    <scope>NUCLEOTIDE SEQUENCE [LARGE SCALE GENOMIC DNA]</scope>
    <source>
        <strain evidence="11">MAG 58</strain>
    </source>
</reference>
<evidence type="ECO:0000256" key="7">
    <source>
        <dbReference type="ARBA" id="ARBA00022779"/>
    </source>
</evidence>
<keyword evidence="7 10" id="KW-0283">Flagellar rotation</keyword>
<accession>A0A432GW61</accession>
<comment type="similarity">
    <text evidence="3 10">Belongs to the FliL family.</text>
</comment>
<keyword evidence="11" id="KW-0966">Cell projection</keyword>
<evidence type="ECO:0000256" key="9">
    <source>
        <dbReference type="ARBA" id="ARBA00023136"/>
    </source>
</evidence>
<evidence type="ECO:0000256" key="3">
    <source>
        <dbReference type="ARBA" id="ARBA00008281"/>
    </source>
</evidence>
<sequence>MNPDTEKSGFIQVLKKYRMSDVSPIDDRQETSMKDNLQVISINRKAFRSADKVAKKGIALFLLLTALFSFVSSLNAAEEEVEEIRVIREGPPPLEDPQYLDLGTFVVNMPGDKYFLKSSIQLAFENSAAKEWLLTRLPIAKDLIITHLNSITVEQFDDTKRRAVIKNDLQIRLNSLFPNKAVWEDSVPIRRILFLEFYRQ</sequence>
<dbReference type="GO" id="GO:0071973">
    <property type="term" value="P:bacterial-type flagellum-dependent cell motility"/>
    <property type="evidence" value="ECO:0007669"/>
    <property type="project" value="InterPro"/>
</dbReference>
<evidence type="ECO:0000256" key="6">
    <source>
        <dbReference type="ARBA" id="ARBA00022692"/>
    </source>
</evidence>
<dbReference type="AlphaFoldDB" id="A0A432GW61"/>
<dbReference type="GO" id="GO:0006935">
    <property type="term" value="P:chemotaxis"/>
    <property type="evidence" value="ECO:0007669"/>
    <property type="project" value="UniProtKB-KW"/>
</dbReference>
<keyword evidence="8" id="KW-1133">Transmembrane helix</keyword>
<evidence type="ECO:0000256" key="8">
    <source>
        <dbReference type="ARBA" id="ARBA00022989"/>
    </source>
</evidence>
<evidence type="ECO:0000313" key="11">
    <source>
        <dbReference type="EMBL" id="RTZ87734.1"/>
    </source>
</evidence>
<dbReference type="Pfam" id="PF03748">
    <property type="entry name" value="FliL"/>
    <property type="match status" value="1"/>
</dbReference>